<evidence type="ECO:0000256" key="1">
    <source>
        <dbReference type="PIRSR" id="PIRSR016184-1"/>
    </source>
</evidence>
<dbReference type="GO" id="GO:0016853">
    <property type="term" value="F:isomerase activity"/>
    <property type="evidence" value="ECO:0007669"/>
    <property type="project" value="TreeGrafter"/>
</dbReference>
<keyword evidence="3" id="KW-1185">Reference proteome</keyword>
<dbReference type="PANTHER" id="PTHR13774">
    <property type="entry name" value="PHENAZINE BIOSYNTHESIS PROTEIN"/>
    <property type="match status" value="1"/>
</dbReference>
<name>A0AAF0IRI4_9BASI</name>
<dbReference type="PIRSF" id="PIRSF016184">
    <property type="entry name" value="PhzC_PhzF"/>
    <property type="match status" value="1"/>
</dbReference>
<dbReference type="EMBL" id="CP119956">
    <property type="protein sequence ID" value="WFC97200.1"/>
    <property type="molecule type" value="Genomic_DNA"/>
</dbReference>
<accession>A0AAF0IRI4</accession>
<dbReference type="Proteomes" id="UP001216638">
    <property type="component" value="Chromosome 6"/>
</dbReference>
<feature type="active site" evidence="1">
    <location>
        <position position="48"/>
    </location>
</feature>
<dbReference type="InterPro" id="IPR003719">
    <property type="entry name" value="Phenazine_PhzF-like"/>
</dbReference>
<proteinExistence type="predicted"/>
<dbReference type="Pfam" id="PF02567">
    <property type="entry name" value="PhzC-PhzF"/>
    <property type="match status" value="1"/>
</dbReference>
<dbReference type="SUPFAM" id="SSF54506">
    <property type="entry name" value="Diaminopimelate epimerase-like"/>
    <property type="match status" value="1"/>
</dbReference>
<dbReference type="Gene3D" id="3.10.310.10">
    <property type="entry name" value="Diaminopimelate Epimerase, Chain A, domain 1"/>
    <property type="match status" value="2"/>
</dbReference>
<protein>
    <recommendedName>
        <fullName evidence="4">Phenazine biosynthesis protein PhzF</fullName>
    </recommendedName>
</protein>
<dbReference type="AlphaFoldDB" id="A0AAF0IRI4"/>
<evidence type="ECO:0000313" key="2">
    <source>
        <dbReference type="EMBL" id="WFC97200.1"/>
    </source>
</evidence>
<sequence length="281" mass="29901">MTQSRPFSQVDVFSKTPTLGNPVAVVHDADGLSDAQMQSFARWTNLSETTFLMKPTQKGADYRLRIFMPDGNELPFAGHPTLGSAYAWLARGGQPSSPESITQECGIGLVKLRHNDAQLGFQAPELLRSGKIDDAVLEKALKALGVDKSRVVASNWVDNGPGFMGILLDSAETVLAVRPNLPALDNAFVGLIGPHTQNGPADYEVRAIAPAVSNGEDPATGSLNGGLAKWLTGSQLAPPSYTVRQGTILKRKADIGIVTESNKSIWITGHCSLVIQGTVTL</sequence>
<organism evidence="2 3">
    <name type="scientific">Malassezia brasiliensis</name>
    <dbReference type="NCBI Taxonomy" id="1821822"/>
    <lineage>
        <taxon>Eukaryota</taxon>
        <taxon>Fungi</taxon>
        <taxon>Dikarya</taxon>
        <taxon>Basidiomycota</taxon>
        <taxon>Ustilaginomycotina</taxon>
        <taxon>Malasseziomycetes</taxon>
        <taxon>Malasseziales</taxon>
        <taxon>Malasseziaceae</taxon>
        <taxon>Malassezia</taxon>
    </lineage>
</organism>
<reference evidence="2" key="1">
    <citation type="submission" date="2023-03" db="EMBL/GenBank/DDBJ databases">
        <title>Mating type loci evolution in Malassezia.</title>
        <authorList>
            <person name="Coelho M.A."/>
        </authorList>
    </citation>
    <scope>NUCLEOTIDE SEQUENCE</scope>
    <source>
        <strain evidence="2">CBS 14135</strain>
    </source>
</reference>
<dbReference type="PANTHER" id="PTHR13774:SF32">
    <property type="entry name" value="ANTISENSE-ENHANCING SEQUENCE 1"/>
    <property type="match status" value="1"/>
</dbReference>
<evidence type="ECO:0000313" key="3">
    <source>
        <dbReference type="Proteomes" id="UP001216638"/>
    </source>
</evidence>
<gene>
    <name evidence="2" type="ORF">MBRA1_003866</name>
</gene>
<dbReference type="NCBIfam" id="TIGR00654">
    <property type="entry name" value="PhzF_family"/>
    <property type="match status" value="1"/>
</dbReference>
<dbReference type="GO" id="GO:0005737">
    <property type="term" value="C:cytoplasm"/>
    <property type="evidence" value="ECO:0007669"/>
    <property type="project" value="TreeGrafter"/>
</dbReference>
<evidence type="ECO:0008006" key="4">
    <source>
        <dbReference type="Google" id="ProtNLM"/>
    </source>
</evidence>